<evidence type="ECO:0000259" key="9">
    <source>
        <dbReference type="Pfam" id="PF01915"/>
    </source>
</evidence>
<proteinExistence type="inferred from homology"/>
<evidence type="ECO:0000256" key="2">
    <source>
        <dbReference type="ARBA" id="ARBA00005336"/>
    </source>
</evidence>
<sequence>MNSTNTPSAGLTRRGLGALAMASGAVALPAAAHATGGGKHEGRIEELLAGMSLAQKIGQLFVAVGYGASADAPHSSNTTSAGVDTIAEIVRTHHVGGLIYFSWSDNLQDVQQVAALSNDAQAAARASGGIPLVISTDEERGDITRLPAPATPLPGAMALGATGSRHHARTAGGIVGSELRTCGIDQAFAPVADVNIEARNPVIGVRSPGAEPEAVSRLVAAQIAGLQREDCSAAAKHFPGHGDTATDSHVGLPVIDHTRAELDEIDLPPFCAAIQEGVDAIMTAHIVVPELDDSGRPATLSAPILTGLLREELGYEGVIVTDSLAMDGVRTLFEDDRVPVEAILAGADQMLMPPDLAVAIGGVREAVAAGEITEERLDASVRRILAQKLRRGLFEDASVDPRRALERVGTKHSRRAAQKIADDSITLLTDQDTLPLARGTSVLVTGEATEGRLETAAEALSEQGLEATTLAGATAVQAAAAAQDVEAALVFTSSTSFETPAAQVELVAALVATGTPVLHASLHNPYDVVHVGDVAASLAAYGDSACSLRAVAGAVAGSVHTTGRLPVPIPTADGTGEAFPLGHGLR</sequence>
<dbReference type="Gene3D" id="3.20.20.300">
    <property type="entry name" value="Glycoside hydrolase, family 3, N-terminal domain"/>
    <property type="match status" value="1"/>
</dbReference>
<dbReference type="InterPro" id="IPR050226">
    <property type="entry name" value="NagZ_Beta-hexosaminidase"/>
</dbReference>
<dbReference type="PROSITE" id="PS00775">
    <property type="entry name" value="GLYCOSYL_HYDROL_F3"/>
    <property type="match status" value="1"/>
</dbReference>
<protein>
    <recommendedName>
        <fullName evidence="3">beta-N-acetylhexosaminidase</fullName>
        <ecNumber evidence="3">3.2.1.52</ecNumber>
    </recommendedName>
</protein>
<accession>A0ABS4WZK1</accession>
<dbReference type="InterPro" id="IPR001764">
    <property type="entry name" value="Glyco_hydro_3_N"/>
</dbReference>
<dbReference type="EMBL" id="JAGIOD010000001">
    <property type="protein sequence ID" value="MBP2381634.1"/>
    <property type="molecule type" value="Genomic_DNA"/>
</dbReference>
<dbReference type="PANTHER" id="PTHR30480">
    <property type="entry name" value="BETA-HEXOSAMINIDASE-RELATED"/>
    <property type="match status" value="1"/>
</dbReference>
<dbReference type="Proteomes" id="UP001519290">
    <property type="component" value="Unassembled WGS sequence"/>
</dbReference>
<dbReference type="Pfam" id="PF01915">
    <property type="entry name" value="Glyco_hydro_3_C"/>
    <property type="match status" value="1"/>
</dbReference>
<feature type="signal peptide" evidence="7">
    <location>
        <begin position="1"/>
        <end position="34"/>
    </location>
</feature>
<dbReference type="InterPro" id="IPR036881">
    <property type="entry name" value="Glyco_hydro_3_C_sf"/>
</dbReference>
<dbReference type="Pfam" id="PF00933">
    <property type="entry name" value="Glyco_hydro_3"/>
    <property type="match status" value="1"/>
</dbReference>
<keyword evidence="4 6" id="KW-0378">Hydrolase</keyword>
<evidence type="ECO:0000259" key="8">
    <source>
        <dbReference type="Pfam" id="PF00933"/>
    </source>
</evidence>
<evidence type="ECO:0000256" key="4">
    <source>
        <dbReference type="ARBA" id="ARBA00022801"/>
    </source>
</evidence>
<reference evidence="10 11" key="1">
    <citation type="submission" date="2021-03" db="EMBL/GenBank/DDBJ databases">
        <title>Sequencing the genomes of 1000 actinobacteria strains.</title>
        <authorList>
            <person name="Klenk H.-P."/>
        </authorList>
    </citation>
    <scope>NUCLEOTIDE SEQUENCE [LARGE SCALE GENOMIC DNA]</scope>
    <source>
        <strain evidence="10 11">DSM 14566</strain>
    </source>
</reference>
<keyword evidence="5 6" id="KW-0326">Glycosidase</keyword>
<comment type="catalytic activity">
    <reaction evidence="1">
        <text>Hydrolysis of terminal non-reducing N-acetyl-D-hexosamine residues in N-acetyl-beta-D-hexosaminides.</text>
        <dbReference type="EC" id="3.2.1.52"/>
    </reaction>
</comment>
<evidence type="ECO:0000256" key="5">
    <source>
        <dbReference type="ARBA" id="ARBA00023295"/>
    </source>
</evidence>
<dbReference type="Gene3D" id="3.40.50.1700">
    <property type="entry name" value="Glycoside hydrolase family 3 C-terminal domain"/>
    <property type="match status" value="1"/>
</dbReference>
<evidence type="ECO:0000256" key="7">
    <source>
        <dbReference type="SAM" id="SignalP"/>
    </source>
</evidence>
<dbReference type="RefSeq" id="WP_245354055.1">
    <property type="nucleotide sequence ID" value="NZ_BAAAJW010000002.1"/>
</dbReference>
<dbReference type="InterPro" id="IPR019800">
    <property type="entry name" value="Glyco_hydro_3_AS"/>
</dbReference>
<evidence type="ECO:0000313" key="10">
    <source>
        <dbReference type="EMBL" id="MBP2381634.1"/>
    </source>
</evidence>
<dbReference type="SUPFAM" id="SSF51445">
    <property type="entry name" value="(Trans)glycosidases"/>
    <property type="match status" value="1"/>
</dbReference>
<dbReference type="InterPro" id="IPR002772">
    <property type="entry name" value="Glyco_hydro_3_C"/>
</dbReference>
<dbReference type="GO" id="GO:0004563">
    <property type="term" value="F:beta-N-acetylhexosaminidase activity"/>
    <property type="evidence" value="ECO:0007669"/>
    <property type="project" value="UniProtKB-EC"/>
</dbReference>
<dbReference type="EC" id="3.2.1.52" evidence="3"/>
<evidence type="ECO:0000313" key="11">
    <source>
        <dbReference type="Proteomes" id="UP001519290"/>
    </source>
</evidence>
<dbReference type="PANTHER" id="PTHR30480:SF13">
    <property type="entry name" value="BETA-HEXOSAMINIDASE"/>
    <property type="match status" value="1"/>
</dbReference>
<dbReference type="SUPFAM" id="SSF52279">
    <property type="entry name" value="Beta-D-glucan exohydrolase, C-terminal domain"/>
    <property type="match status" value="1"/>
</dbReference>
<evidence type="ECO:0000256" key="1">
    <source>
        <dbReference type="ARBA" id="ARBA00001231"/>
    </source>
</evidence>
<feature type="domain" description="Glycoside hydrolase family 3 C-terminal" evidence="9">
    <location>
        <begin position="425"/>
        <end position="574"/>
    </location>
</feature>
<keyword evidence="11" id="KW-1185">Reference proteome</keyword>
<dbReference type="InterPro" id="IPR017853">
    <property type="entry name" value="GH"/>
</dbReference>
<evidence type="ECO:0000256" key="6">
    <source>
        <dbReference type="RuleBase" id="RU361161"/>
    </source>
</evidence>
<organism evidence="10 11">
    <name type="scientific">Brachybacterium sacelli</name>
    <dbReference type="NCBI Taxonomy" id="173364"/>
    <lineage>
        <taxon>Bacteria</taxon>
        <taxon>Bacillati</taxon>
        <taxon>Actinomycetota</taxon>
        <taxon>Actinomycetes</taxon>
        <taxon>Micrococcales</taxon>
        <taxon>Dermabacteraceae</taxon>
        <taxon>Brachybacterium</taxon>
    </lineage>
</organism>
<evidence type="ECO:0000256" key="3">
    <source>
        <dbReference type="ARBA" id="ARBA00012663"/>
    </source>
</evidence>
<dbReference type="InterPro" id="IPR036962">
    <property type="entry name" value="Glyco_hydro_3_N_sf"/>
</dbReference>
<name>A0ABS4WZK1_9MICO</name>
<feature type="chain" id="PRO_5046543888" description="beta-N-acetylhexosaminidase" evidence="7">
    <location>
        <begin position="35"/>
        <end position="586"/>
    </location>
</feature>
<comment type="similarity">
    <text evidence="2 6">Belongs to the glycosyl hydrolase 3 family.</text>
</comment>
<keyword evidence="7" id="KW-0732">Signal</keyword>
<feature type="domain" description="Glycoside hydrolase family 3 N-terminal" evidence="8">
    <location>
        <begin position="53"/>
        <end position="385"/>
    </location>
</feature>
<gene>
    <name evidence="10" type="ORF">JOF43_001591</name>
</gene>
<comment type="caution">
    <text evidence="10">The sequence shown here is derived from an EMBL/GenBank/DDBJ whole genome shotgun (WGS) entry which is preliminary data.</text>
</comment>